<dbReference type="OrthoDB" id="20837at2"/>
<dbReference type="Proteomes" id="UP000229974">
    <property type="component" value="Unassembled WGS sequence"/>
</dbReference>
<accession>A0A2J0Q2Z7</accession>
<name>A0A2J0Q2Z7_9ENTR</name>
<dbReference type="InterPro" id="IPR036188">
    <property type="entry name" value="FAD/NAD-bd_sf"/>
</dbReference>
<dbReference type="InterPro" id="IPR002937">
    <property type="entry name" value="Amino_oxidase"/>
</dbReference>
<dbReference type="InterPro" id="IPR050464">
    <property type="entry name" value="Zeta_carotene_desat/Oxidored"/>
</dbReference>
<feature type="domain" description="Amine oxidase" evidence="1">
    <location>
        <begin position="10"/>
        <end position="282"/>
    </location>
</feature>
<dbReference type="Pfam" id="PF01593">
    <property type="entry name" value="Amino_oxidase"/>
    <property type="match status" value="1"/>
</dbReference>
<reference evidence="2 3" key="1">
    <citation type="journal article" date="2017" name="J. Antimicrob. Chemother.">
        <title>Characterization of the population structure, drug resistance mechanisms and plasmids of the community-associated Enterobacter cloacae complex in China.</title>
        <authorList>
            <person name="Zhou K."/>
            <person name="Yu W."/>
            <person name="Cao X."/>
            <person name="Shen P."/>
            <person name="Lu H."/>
            <person name="Luo Q."/>
            <person name="Rossen J.W.A."/>
            <person name="Xiao Y."/>
        </authorList>
    </citation>
    <scope>NUCLEOTIDE SEQUENCE [LARGE SCALE GENOMIC DNA]</scope>
    <source>
        <strain evidence="2 3">ECC904</strain>
    </source>
</reference>
<sequence>MKIAIIGSGIAGLTCAWRLAGHHQVTLFEAQATPGGHTATVDVDTPQGSFAIDTGFIVYNDRTYPRFMGLLSELGICGQKTQMSFSVHNPQSGLEYNGHTLTSLFAQRRNLLNPAFWTLLKEIVRFNRLAKQTLRGEVDGSATLETFLRQHRFTPFFARHYILPMGAAIWSSSLQEMKRFPLPLFLRFFENHGLLDITHRPQWYVVPGGSREYIRAMLDTLGDRLTLHLNAPVQQVIRHDRGVDIAREGVTDTFDQVIFACHSAQALAMLASPTQAEREVLGDIGWQRNEVVLHRDPRWLPVRERAWASWNYRLSEQDQASACVTYNMNILQGLPPGCPLFCVTLNPETPVEERFVLRRFVYEHPLFNPQSWQAPARRGEINGRQRSWFCGAYWYNGFHEDGVRSALDVVNAIATGEGN</sequence>
<dbReference type="AlphaFoldDB" id="A0A2J0Q2Z7"/>
<dbReference type="PANTHER" id="PTHR42923:SF17">
    <property type="entry name" value="AMINE OXIDASE DOMAIN-CONTAINING PROTEIN"/>
    <property type="match status" value="1"/>
</dbReference>
<dbReference type="GO" id="GO:0016491">
    <property type="term" value="F:oxidoreductase activity"/>
    <property type="evidence" value="ECO:0007669"/>
    <property type="project" value="InterPro"/>
</dbReference>
<dbReference type="STRING" id="299766.BFV68_10355"/>
<gene>
    <name evidence="2" type="ORF">B9Q30_05000</name>
</gene>
<dbReference type="SUPFAM" id="SSF51905">
    <property type="entry name" value="FAD/NAD(P)-binding domain"/>
    <property type="match status" value="1"/>
</dbReference>
<dbReference type="EMBL" id="NEEW01000002">
    <property type="protein sequence ID" value="PJD87637.1"/>
    <property type="molecule type" value="Genomic_DNA"/>
</dbReference>
<evidence type="ECO:0000259" key="1">
    <source>
        <dbReference type="Pfam" id="PF01593"/>
    </source>
</evidence>
<comment type="caution">
    <text evidence="2">The sequence shown here is derived from an EMBL/GenBank/DDBJ whole genome shotgun (WGS) entry which is preliminary data.</text>
</comment>
<organism evidence="2 3">
    <name type="scientific">Enterobacter hormaechei</name>
    <dbReference type="NCBI Taxonomy" id="158836"/>
    <lineage>
        <taxon>Bacteria</taxon>
        <taxon>Pseudomonadati</taxon>
        <taxon>Pseudomonadota</taxon>
        <taxon>Gammaproteobacteria</taxon>
        <taxon>Enterobacterales</taxon>
        <taxon>Enterobacteriaceae</taxon>
        <taxon>Enterobacter</taxon>
        <taxon>Enterobacter cloacae complex</taxon>
    </lineage>
</organism>
<protein>
    <submittedName>
        <fullName evidence="2">FAD-dependent oxidoreductase</fullName>
    </submittedName>
</protein>
<dbReference type="RefSeq" id="WP_047717573.1">
    <property type="nucleotide sequence ID" value="NZ_NEEW01000002.1"/>
</dbReference>
<proteinExistence type="predicted"/>
<dbReference type="Gene3D" id="3.50.50.60">
    <property type="entry name" value="FAD/NAD(P)-binding domain"/>
    <property type="match status" value="1"/>
</dbReference>
<evidence type="ECO:0000313" key="2">
    <source>
        <dbReference type="EMBL" id="PJD87637.1"/>
    </source>
</evidence>
<evidence type="ECO:0000313" key="3">
    <source>
        <dbReference type="Proteomes" id="UP000229974"/>
    </source>
</evidence>
<dbReference type="PANTHER" id="PTHR42923">
    <property type="entry name" value="PROTOPORPHYRINOGEN OXIDASE"/>
    <property type="match status" value="1"/>
</dbReference>
<dbReference type="FunFam" id="1.10.405.20:FF:000001">
    <property type="entry name" value="Amine oxidase"/>
    <property type="match status" value="1"/>
</dbReference>